<dbReference type="InterPro" id="IPR052357">
    <property type="entry name" value="Orn_Lys_Arg_decarboxylase-I"/>
</dbReference>
<dbReference type="SUPFAM" id="SSF53383">
    <property type="entry name" value="PLP-dependent transferases"/>
    <property type="match status" value="1"/>
</dbReference>
<dbReference type="InterPro" id="IPR015424">
    <property type="entry name" value="PyrdxlP-dep_Trfase"/>
</dbReference>
<evidence type="ECO:0000313" key="9">
    <source>
        <dbReference type="Proteomes" id="UP000588491"/>
    </source>
</evidence>
<comment type="cofactor">
    <cofactor evidence="1">
        <name>pyridoxal 5'-phosphate</name>
        <dbReference type="ChEBI" id="CHEBI:597326"/>
    </cofactor>
</comment>
<dbReference type="EMBL" id="JABBPK010000001">
    <property type="protein sequence ID" value="NMO75488.1"/>
    <property type="molecule type" value="Genomic_DNA"/>
</dbReference>
<protein>
    <submittedName>
        <fullName evidence="8">Aminotransferase class I/II-fold pyridoxal phosphate-dependent enzyme</fullName>
    </submittedName>
</protein>
<keyword evidence="5" id="KW-0456">Lyase</keyword>
<evidence type="ECO:0000313" key="8">
    <source>
        <dbReference type="EMBL" id="NMO75488.1"/>
    </source>
</evidence>
<keyword evidence="4" id="KW-0663">Pyridoxal phosphate</keyword>
<dbReference type="Pfam" id="PF03711">
    <property type="entry name" value="OKR_DC_1_C"/>
    <property type="match status" value="1"/>
</dbReference>
<dbReference type="PANTHER" id="PTHR43277">
    <property type="entry name" value="ARGININE DECARBOXYLASE"/>
    <property type="match status" value="1"/>
</dbReference>
<comment type="similarity">
    <text evidence="2">Belongs to the Orn/Lys/Arg decarboxylase class-I family.</text>
</comment>
<sequence>MQLQEQTPLYSKLLQFQSENNISFHVPGHKNGELLSYDDEWEGLLWKFDVTELNGLDDLHAPAGVIADAEQLLTDFYGVKKSYFLVNGSTVGNLAMILSALKEGDKVFVQRNSHKSIMNGIKLAKAQPILLSPDYEEDWKVEMPLSVKTIKQAIAQFPNVKTLILTYPNYYGMVGELEKIIQLAHANRICVLVDEAHGAHFRGNSHFPSSAVQLGADIVVQSAHKTLPALTMGAYLHYNTDFIRQQEVKSYLEMLQSSSPSYLIMASLDKARQYLATYKMEDWDYLEKTITEFRNELQMIPQLNVLNYPYQGDPLKITVQSTTDISGFEIQKRLEKEGIYTELADSYNVLFVFPLLKKQMAFPLDNIIIKIKKALTGISSGYSFKKELDQSIKKREDIVELKLSEKEQAQRSKLEVLLSDALHAVCAEAIIPYPPGIPLLMPGEEITEYHIDQIKKLLKNGARFQGSSSIYNNKINIYEK</sequence>
<evidence type="ECO:0000259" key="7">
    <source>
        <dbReference type="Pfam" id="PF03711"/>
    </source>
</evidence>
<dbReference type="Gene3D" id="3.40.640.10">
    <property type="entry name" value="Type I PLP-dependent aspartate aminotransferase-like (Major domain)"/>
    <property type="match status" value="1"/>
</dbReference>
<proteinExistence type="inferred from homology"/>
<evidence type="ECO:0000259" key="6">
    <source>
        <dbReference type="Pfam" id="PF01276"/>
    </source>
</evidence>
<name>A0A7Y0K485_9BACI</name>
<dbReference type="InterPro" id="IPR036633">
    <property type="entry name" value="Prn/Lys/Arg_de-COase_C_sf"/>
</dbReference>
<feature type="domain" description="Orn/Lys/Arg decarboxylase C-terminal" evidence="7">
    <location>
        <begin position="406"/>
        <end position="455"/>
    </location>
</feature>
<gene>
    <name evidence="8" type="ORF">HHU08_00215</name>
</gene>
<dbReference type="InterPro" id="IPR000310">
    <property type="entry name" value="Orn/Lys/Arg_deCO2ase_major_dom"/>
</dbReference>
<dbReference type="SUPFAM" id="SSF55904">
    <property type="entry name" value="Ornithine decarboxylase C-terminal domain"/>
    <property type="match status" value="1"/>
</dbReference>
<dbReference type="AlphaFoldDB" id="A0A7Y0K485"/>
<dbReference type="InterPro" id="IPR008286">
    <property type="entry name" value="Prn/Lys/Arg_de-COase_C"/>
</dbReference>
<evidence type="ECO:0000256" key="4">
    <source>
        <dbReference type="ARBA" id="ARBA00022898"/>
    </source>
</evidence>
<dbReference type="Proteomes" id="UP000588491">
    <property type="component" value="Unassembled WGS sequence"/>
</dbReference>
<feature type="domain" description="Orn/Lys/Arg decarboxylases family 1 pyridoxal-P attachment site" evidence="6">
    <location>
        <begin position="7"/>
        <end position="300"/>
    </location>
</feature>
<dbReference type="GO" id="GO:0008483">
    <property type="term" value="F:transaminase activity"/>
    <property type="evidence" value="ECO:0007669"/>
    <property type="project" value="UniProtKB-KW"/>
</dbReference>
<keyword evidence="8" id="KW-0032">Aminotransferase</keyword>
<dbReference type="Pfam" id="PF01276">
    <property type="entry name" value="OKR_DC_1"/>
    <property type="match status" value="1"/>
</dbReference>
<evidence type="ECO:0000256" key="2">
    <source>
        <dbReference type="ARBA" id="ARBA00010671"/>
    </source>
</evidence>
<evidence type="ECO:0000256" key="5">
    <source>
        <dbReference type="ARBA" id="ARBA00023239"/>
    </source>
</evidence>
<organism evidence="8 9">
    <name type="scientific">Niallia alba</name>
    <dbReference type="NCBI Taxonomy" id="2729105"/>
    <lineage>
        <taxon>Bacteria</taxon>
        <taxon>Bacillati</taxon>
        <taxon>Bacillota</taxon>
        <taxon>Bacilli</taxon>
        <taxon>Bacillales</taxon>
        <taxon>Bacillaceae</taxon>
        <taxon>Niallia</taxon>
    </lineage>
</organism>
<keyword evidence="3" id="KW-0210">Decarboxylase</keyword>
<accession>A0A7Y0K485</accession>
<reference evidence="8 9" key="1">
    <citation type="submission" date="2020-04" db="EMBL/GenBank/DDBJ databases">
        <title>Bacillus sp. UniB3 isolated from commercial digestive syrup.</title>
        <authorList>
            <person name="Thorat V."/>
            <person name="Kirdat K."/>
            <person name="Tiwarekar B."/>
            <person name="Yadav A."/>
        </authorList>
    </citation>
    <scope>NUCLEOTIDE SEQUENCE [LARGE SCALE GENOMIC DNA]</scope>
    <source>
        <strain evidence="8 9">UniB3</strain>
    </source>
</reference>
<keyword evidence="8" id="KW-0808">Transferase</keyword>
<evidence type="ECO:0000256" key="3">
    <source>
        <dbReference type="ARBA" id="ARBA00022793"/>
    </source>
</evidence>
<dbReference type="PANTHER" id="PTHR43277:SF3">
    <property type="entry name" value="DECARBOXYLASE, PUTATIVE-RELATED"/>
    <property type="match status" value="1"/>
</dbReference>
<comment type="caution">
    <text evidence="8">The sequence shown here is derived from an EMBL/GenBank/DDBJ whole genome shotgun (WGS) entry which is preliminary data.</text>
</comment>
<dbReference type="Gene3D" id="3.90.105.10">
    <property type="entry name" value="Molybdopterin biosynthesis moea protein, domain 2"/>
    <property type="match status" value="1"/>
</dbReference>
<dbReference type="GO" id="GO:0016831">
    <property type="term" value="F:carboxy-lyase activity"/>
    <property type="evidence" value="ECO:0007669"/>
    <property type="project" value="UniProtKB-KW"/>
</dbReference>
<keyword evidence="9" id="KW-1185">Reference proteome</keyword>
<evidence type="ECO:0000256" key="1">
    <source>
        <dbReference type="ARBA" id="ARBA00001933"/>
    </source>
</evidence>
<dbReference type="InterPro" id="IPR015421">
    <property type="entry name" value="PyrdxlP-dep_Trfase_major"/>
</dbReference>